<dbReference type="RefSeq" id="WP_345538370.1">
    <property type="nucleotide sequence ID" value="NZ_BAABGJ010000021.1"/>
</dbReference>
<keyword evidence="2" id="KW-1185">Reference proteome</keyword>
<sequence length="77" mass="8611">MRTDHEYRELLEKCKGARDEGPDTLSAGERVVAALVLNRPEWLTEMGYTMAEAVDRIGLIKCSMLLEVQRDLGAQGC</sequence>
<comment type="caution">
    <text evidence="1">The sequence shown here is derived from an EMBL/GenBank/DDBJ whole genome shotgun (WGS) entry which is preliminary data.</text>
</comment>
<protein>
    <submittedName>
        <fullName evidence="1">Uncharacterized protein</fullName>
    </submittedName>
</protein>
<organism evidence="1 2">
    <name type="scientific">Variovorax defluvii</name>
    <dbReference type="NCBI Taxonomy" id="913761"/>
    <lineage>
        <taxon>Bacteria</taxon>
        <taxon>Pseudomonadati</taxon>
        <taxon>Pseudomonadota</taxon>
        <taxon>Betaproteobacteria</taxon>
        <taxon>Burkholderiales</taxon>
        <taxon>Comamonadaceae</taxon>
        <taxon>Variovorax</taxon>
    </lineage>
</organism>
<evidence type="ECO:0000313" key="1">
    <source>
        <dbReference type="EMBL" id="GAA4343653.1"/>
    </source>
</evidence>
<name>A0ABP8HSH8_9BURK</name>
<dbReference type="EMBL" id="BAABGJ010000021">
    <property type="protein sequence ID" value="GAA4343653.1"/>
    <property type="molecule type" value="Genomic_DNA"/>
</dbReference>
<reference evidence="2" key="1">
    <citation type="journal article" date="2019" name="Int. J. Syst. Evol. Microbiol.">
        <title>The Global Catalogue of Microorganisms (GCM) 10K type strain sequencing project: providing services to taxonomists for standard genome sequencing and annotation.</title>
        <authorList>
            <consortium name="The Broad Institute Genomics Platform"/>
            <consortium name="The Broad Institute Genome Sequencing Center for Infectious Disease"/>
            <person name="Wu L."/>
            <person name="Ma J."/>
        </authorList>
    </citation>
    <scope>NUCLEOTIDE SEQUENCE [LARGE SCALE GENOMIC DNA]</scope>
    <source>
        <strain evidence="2">JCM 17804</strain>
    </source>
</reference>
<proteinExistence type="predicted"/>
<gene>
    <name evidence="1" type="ORF">GCM10023165_26290</name>
</gene>
<evidence type="ECO:0000313" key="2">
    <source>
        <dbReference type="Proteomes" id="UP001500975"/>
    </source>
</evidence>
<accession>A0ABP8HSH8</accession>
<dbReference type="Proteomes" id="UP001500975">
    <property type="component" value="Unassembled WGS sequence"/>
</dbReference>